<proteinExistence type="predicted"/>
<protein>
    <submittedName>
        <fullName evidence="1">Uncharacterized protein</fullName>
    </submittedName>
</protein>
<dbReference type="AlphaFoldDB" id="W4IXH5"/>
<reference evidence="1 2" key="2">
    <citation type="submission" date="2013-02" db="EMBL/GenBank/DDBJ databases">
        <title>The Genome Sequence of Plasmodium falciparum Palo Alto/Uganda.</title>
        <authorList>
            <consortium name="The Broad Institute Genome Sequencing Platform"/>
            <consortium name="The Broad Institute Genome Sequencing Center for Infectious Disease"/>
            <person name="Neafsey D."/>
            <person name="Cheeseman I."/>
            <person name="Volkman S."/>
            <person name="Adams J."/>
            <person name="Walker B."/>
            <person name="Young S.K."/>
            <person name="Zeng Q."/>
            <person name="Gargeya S."/>
            <person name="Fitzgerald M."/>
            <person name="Haas B."/>
            <person name="Abouelleil A."/>
            <person name="Alvarado L."/>
            <person name="Arachchi H.M."/>
            <person name="Berlin A.M."/>
            <person name="Chapman S.B."/>
            <person name="Dewar J."/>
            <person name="Goldberg J."/>
            <person name="Griggs A."/>
            <person name="Gujja S."/>
            <person name="Hansen M."/>
            <person name="Howarth C."/>
            <person name="Imamovic A."/>
            <person name="Larimer J."/>
            <person name="McCowan C."/>
            <person name="Murphy C."/>
            <person name="Neiman D."/>
            <person name="Pearson M."/>
            <person name="Priest M."/>
            <person name="Roberts A."/>
            <person name="Saif S."/>
            <person name="Shea T."/>
            <person name="Sisk P."/>
            <person name="Sykes S."/>
            <person name="Wortman J."/>
            <person name="Nusbaum C."/>
            <person name="Birren B."/>
        </authorList>
    </citation>
    <scope>NUCLEOTIDE SEQUENCE [LARGE SCALE GENOMIC DNA]</scope>
    <source>
        <strain evidence="1 2">Palo Alto/Uganda</strain>
    </source>
</reference>
<evidence type="ECO:0000313" key="1">
    <source>
        <dbReference type="EMBL" id="ETW54733.1"/>
    </source>
</evidence>
<dbReference type="EMBL" id="KI927383">
    <property type="protein sequence ID" value="ETW54733.1"/>
    <property type="molecule type" value="Genomic_DNA"/>
</dbReference>
<gene>
    <name evidence="1" type="ORF">PFUGPA_03337</name>
</gene>
<organism evidence="1 2">
    <name type="scientific">Plasmodium falciparum (isolate Palo Alto / Uganda)</name>
    <dbReference type="NCBI Taxonomy" id="57270"/>
    <lineage>
        <taxon>Eukaryota</taxon>
        <taxon>Sar</taxon>
        <taxon>Alveolata</taxon>
        <taxon>Apicomplexa</taxon>
        <taxon>Aconoidasida</taxon>
        <taxon>Haemosporida</taxon>
        <taxon>Plasmodiidae</taxon>
        <taxon>Plasmodium</taxon>
        <taxon>Plasmodium (Laverania)</taxon>
    </lineage>
</organism>
<sequence>MQKFGNGKPKNNILTY</sequence>
<dbReference type="Proteomes" id="UP000019103">
    <property type="component" value="Unassembled WGS sequence"/>
</dbReference>
<evidence type="ECO:0000313" key="2">
    <source>
        <dbReference type="Proteomes" id="UP000019103"/>
    </source>
</evidence>
<name>W4IXH5_PLAFP</name>
<reference evidence="1 2" key="1">
    <citation type="submission" date="2013-02" db="EMBL/GenBank/DDBJ databases">
        <title>The Genome Annotation of Plasmodium falciparum Palo Alto/Uganda.</title>
        <authorList>
            <consortium name="The Broad Institute Genome Sequencing Platform"/>
            <consortium name="The Broad Institute Genome Sequencing Center for Infectious Disease"/>
            <person name="Neafsey D."/>
            <person name="Hoffman S."/>
            <person name="Volkman S."/>
            <person name="Rosenthal P."/>
            <person name="Walker B."/>
            <person name="Young S.K."/>
            <person name="Zeng Q."/>
            <person name="Gargeya S."/>
            <person name="Fitzgerald M."/>
            <person name="Haas B."/>
            <person name="Abouelleil A."/>
            <person name="Allen A.W."/>
            <person name="Alvarado L."/>
            <person name="Arachchi H.M."/>
            <person name="Berlin A.M."/>
            <person name="Chapman S.B."/>
            <person name="Gainer-Dewar J."/>
            <person name="Goldberg J."/>
            <person name="Griggs A."/>
            <person name="Gujja S."/>
            <person name="Hansen M."/>
            <person name="Howarth C."/>
            <person name="Imamovic A."/>
            <person name="Ireland A."/>
            <person name="Larimer J."/>
            <person name="McCowan C."/>
            <person name="Murphy C."/>
            <person name="Pearson M."/>
            <person name="Poon T.W."/>
            <person name="Priest M."/>
            <person name="Roberts A."/>
            <person name="Saif S."/>
            <person name="Shea T."/>
            <person name="Sisk P."/>
            <person name="Sykes S."/>
            <person name="Wortman J."/>
            <person name="Nusbaum C."/>
            <person name="Birren B."/>
        </authorList>
    </citation>
    <scope>NUCLEOTIDE SEQUENCE [LARGE SCALE GENOMIC DNA]</scope>
    <source>
        <strain evidence="1 2">Palo Alto/Uganda</strain>
    </source>
</reference>
<accession>W4IXH5</accession>